<dbReference type="InterPro" id="IPR013736">
    <property type="entry name" value="Xaa-Pro_dipept_C"/>
</dbReference>
<feature type="domain" description="Xaa-Pro dipeptidyl-peptidase C-terminal" evidence="3">
    <location>
        <begin position="395"/>
        <end position="675"/>
    </location>
</feature>
<keyword evidence="5" id="KW-1185">Reference proteome</keyword>
<evidence type="ECO:0000313" key="5">
    <source>
        <dbReference type="Proteomes" id="UP000001880"/>
    </source>
</evidence>
<dbReference type="Pfam" id="PF08530">
    <property type="entry name" value="PepX_C"/>
    <property type="match status" value="1"/>
</dbReference>
<reference evidence="4 5" key="1">
    <citation type="journal article" date="2010" name="Stand. Genomic Sci.">
        <title>Complete genome sequence of Haliangium ochraceum type strain (SMP-2).</title>
        <authorList>
            <consortium name="US DOE Joint Genome Institute (JGI-PGF)"/>
            <person name="Ivanova N."/>
            <person name="Daum C."/>
            <person name="Lang E."/>
            <person name="Abt B."/>
            <person name="Kopitz M."/>
            <person name="Saunders E."/>
            <person name="Lapidus A."/>
            <person name="Lucas S."/>
            <person name="Glavina Del Rio T."/>
            <person name="Nolan M."/>
            <person name="Tice H."/>
            <person name="Copeland A."/>
            <person name="Cheng J.F."/>
            <person name="Chen F."/>
            <person name="Bruce D."/>
            <person name="Goodwin L."/>
            <person name="Pitluck S."/>
            <person name="Mavromatis K."/>
            <person name="Pati A."/>
            <person name="Mikhailova N."/>
            <person name="Chen A."/>
            <person name="Palaniappan K."/>
            <person name="Land M."/>
            <person name="Hauser L."/>
            <person name="Chang Y.J."/>
            <person name="Jeffries C.D."/>
            <person name="Detter J.C."/>
            <person name="Brettin T."/>
            <person name="Rohde M."/>
            <person name="Goker M."/>
            <person name="Bristow J."/>
            <person name="Markowitz V."/>
            <person name="Eisen J.A."/>
            <person name="Hugenholtz P."/>
            <person name="Kyrpides N.C."/>
            <person name="Klenk H.P."/>
        </authorList>
    </citation>
    <scope>NUCLEOTIDE SEQUENCE [LARGE SCALE GENOMIC DNA]</scope>
    <source>
        <strain evidence="5">DSM 14365 / CIP 107738 / JCM 11303 / AJ 13395 / SMP-2</strain>
    </source>
</reference>
<dbReference type="PANTHER" id="PTHR43056:SF10">
    <property type="entry name" value="COCE_NOND FAMILY, PUTATIVE (AFU_ORTHOLOGUE AFUA_7G00600)-RELATED"/>
    <property type="match status" value="1"/>
</dbReference>
<dbReference type="Gene3D" id="3.40.50.1820">
    <property type="entry name" value="alpha/beta hydrolase"/>
    <property type="match status" value="1"/>
</dbReference>
<evidence type="ECO:0000313" key="4">
    <source>
        <dbReference type="EMBL" id="ACY15000.1"/>
    </source>
</evidence>
<evidence type="ECO:0000256" key="2">
    <source>
        <dbReference type="SAM" id="MobiDB-lite"/>
    </source>
</evidence>
<dbReference type="SUPFAM" id="SSF53474">
    <property type="entry name" value="alpha/beta-Hydrolases"/>
    <property type="match status" value="1"/>
</dbReference>
<dbReference type="Pfam" id="PF02129">
    <property type="entry name" value="Peptidase_S15"/>
    <property type="match status" value="1"/>
</dbReference>
<organism evidence="4 5">
    <name type="scientific">Haliangium ochraceum (strain DSM 14365 / JCM 11303 / SMP-2)</name>
    <dbReference type="NCBI Taxonomy" id="502025"/>
    <lineage>
        <taxon>Bacteria</taxon>
        <taxon>Pseudomonadati</taxon>
        <taxon>Myxococcota</taxon>
        <taxon>Polyangia</taxon>
        <taxon>Haliangiales</taxon>
        <taxon>Kofleriaceae</taxon>
        <taxon>Haliangium</taxon>
    </lineage>
</organism>
<dbReference type="NCBIfam" id="TIGR00976">
    <property type="entry name" value="CocE_NonD"/>
    <property type="match status" value="1"/>
</dbReference>
<dbReference type="PANTHER" id="PTHR43056">
    <property type="entry name" value="PEPTIDASE S9 PROLYL OLIGOPEPTIDASE"/>
    <property type="match status" value="1"/>
</dbReference>
<dbReference type="Gene3D" id="2.60.120.260">
    <property type="entry name" value="Galactose-binding domain-like"/>
    <property type="match status" value="1"/>
</dbReference>
<sequence>MTPASMLKVGGAPSARCPRRHRRPLVARLWLLCLALALAGCGRSTQPSDGVAYVSAHYEKSEHRVPMRDGALLHTVVYRPRERGQDYPILLQRTPYRAGPYGEEVRPALGPQPSFMESGYIFVYQDVRGRFQSEGEFVNMRPQLGPDGDANANADADADNARDDSAIDESTDTYDTIEWLLANIEGHNGKVGMWGISYPGFYTAAGAIDSHPALAAVSPQAPIADWFWDDMHRNGAFVLAVAFRFFARFGVPREGLVSEWPERFEFATRDGYQFYLDLGPLANANERHFHGEIGFWNDLVAHPNYDEFWQARNLLPHLRDIECAVLTVGGWFDTEDLYGPLRIYETIEANNPGIFNALVMGPWSHGGWARTTGESLGPVHFGAETSLAFRRAIELPFFEHHLKGAPAPALPEALVFETGANRWRSFDAWPPPALRPMRLFFGQQGTLSESSPPEQPRDAEAVAGAEADATAELPPHLAEAHDDYPSDPAKPVPYTEEITTGWSREYMTADQRFAARRPDVLVYQSEPLSADLTVGGPIRVRLWVSTTATDADFVVKLIDVHPGDLRDENDELSELSDYQMLVRGDAFRGRFRDSFTTPAPFASDTITEVSFELWDVLHTFRKGHRIMVQVQSSWFPLIDRNPQRYVPNIFAATEADFTRATHRVYRSAAHPSHIELGVVEAAYERVDVIEAGYQQAAASP</sequence>
<proteinExistence type="predicted"/>
<dbReference type="eggNOG" id="COG2936">
    <property type="taxonomic scope" value="Bacteria"/>
</dbReference>
<keyword evidence="1" id="KW-0378">Hydrolase</keyword>
<dbReference type="HOGENOM" id="CLU_015590_5_0_7"/>
<dbReference type="InterPro" id="IPR029058">
    <property type="entry name" value="AB_hydrolase_fold"/>
</dbReference>
<gene>
    <name evidence="4" type="ordered locus">Hoch_2464</name>
</gene>
<dbReference type="InterPro" id="IPR000383">
    <property type="entry name" value="Xaa-Pro-like_dom"/>
</dbReference>
<dbReference type="AlphaFoldDB" id="D0LKF2"/>
<dbReference type="KEGG" id="hoh:Hoch_2464"/>
<name>D0LKF2_HALO1</name>
<feature type="region of interest" description="Disordered" evidence="2">
    <location>
        <begin position="444"/>
        <end position="467"/>
    </location>
</feature>
<dbReference type="Proteomes" id="UP000001880">
    <property type="component" value="Chromosome"/>
</dbReference>
<dbReference type="SMART" id="SM00939">
    <property type="entry name" value="PepX_C"/>
    <property type="match status" value="1"/>
</dbReference>
<dbReference type="InterPro" id="IPR005674">
    <property type="entry name" value="CocE/Ser_esterase"/>
</dbReference>
<protein>
    <submittedName>
        <fullName evidence="4">Peptidase S15</fullName>
    </submittedName>
</protein>
<dbReference type="Gene3D" id="1.10.3020.10">
    <property type="entry name" value="alpha-amino acid ester hydrolase ( Helical cap domain)"/>
    <property type="match status" value="1"/>
</dbReference>
<evidence type="ECO:0000259" key="3">
    <source>
        <dbReference type="SMART" id="SM00939"/>
    </source>
</evidence>
<dbReference type="EMBL" id="CP001804">
    <property type="protein sequence ID" value="ACY15000.1"/>
    <property type="molecule type" value="Genomic_DNA"/>
</dbReference>
<accession>D0LKF2</accession>
<dbReference type="GO" id="GO:0008239">
    <property type="term" value="F:dipeptidyl-peptidase activity"/>
    <property type="evidence" value="ECO:0007669"/>
    <property type="project" value="InterPro"/>
</dbReference>
<dbReference type="InterPro" id="IPR050585">
    <property type="entry name" value="Xaa-Pro_dipeptidyl-ppase/CocE"/>
</dbReference>
<evidence type="ECO:0000256" key="1">
    <source>
        <dbReference type="ARBA" id="ARBA00022801"/>
    </source>
</evidence>
<dbReference type="STRING" id="502025.Hoch_2464"/>
<dbReference type="InterPro" id="IPR008979">
    <property type="entry name" value="Galactose-bd-like_sf"/>
</dbReference>
<feature type="region of interest" description="Disordered" evidence="2">
    <location>
        <begin position="139"/>
        <end position="167"/>
    </location>
</feature>
<dbReference type="SUPFAM" id="SSF49785">
    <property type="entry name" value="Galactose-binding domain-like"/>
    <property type="match status" value="1"/>
</dbReference>